<protein>
    <submittedName>
        <fullName evidence="1">Uncharacterized protein</fullName>
    </submittedName>
</protein>
<name>A0A9Q3VUU2_9ACTN</name>
<proteinExistence type="predicted"/>
<dbReference type="EMBL" id="JAJSBI010000040">
    <property type="protein sequence ID" value="MCD9880413.1"/>
    <property type="molecule type" value="Genomic_DNA"/>
</dbReference>
<dbReference type="Proteomes" id="UP001108029">
    <property type="component" value="Unassembled WGS sequence"/>
</dbReference>
<dbReference type="AlphaFoldDB" id="A0A9Q3VUU2"/>
<accession>A0A9Q3VUU2</accession>
<dbReference type="RefSeq" id="WP_232655349.1">
    <property type="nucleotide sequence ID" value="NZ_JAJSBI010000040.1"/>
</dbReference>
<comment type="caution">
    <text evidence="1">The sequence shown here is derived from an EMBL/GenBank/DDBJ whole genome shotgun (WGS) entry which is preliminary data.</text>
</comment>
<sequence>MAPQVDEVLVVVATVQSVEVLDGSTRLPTFAVPYQFLFVILHLFRESWFERTVRAGADTLYKYADVLRLWFRHTEVLVAEVGQLTECFGIADPVIWVLGHTDRIFSTGIVEALGLASRVDEDWLFSARASGGAPLRWRGSMRQRLHARDRAELLDGAVSRATELELGSW</sequence>
<gene>
    <name evidence="1" type="ORF">LJ657_44055</name>
</gene>
<evidence type="ECO:0000313" key="1">
    <source>
        <dbReference type="EMBL" id="MCD9880413.1"/>
    </source>
</evidence>
<evidence type="ECO:0000313" key="2">
    <source>
        <dbReference type="Proteomes" id="UP001108029"/>
    </source>
</evidence>
<keyword evidence="2" id="KW-1185">Reference proteome</keyword>
<organism evidence="1 2">
    <name type="scientific">Streptomyces guryensis</name>
    <dbReference type="NCBI Taxonomy" id="2886947"/>
    <lineage>
        <taxon>Bacteria</taxon>
        <taxon>Bacillati</taxon>
        <taxon>Actinomycetota</taxon>
        <taxon>Actinomycetes</taxon>
        <taxon>Kitasatosporales</taxon>
        <taxon>Streptomycetaceae</taxon>
        <taxon>Streptomyces</taxon>
    </lineage>
</organism>
<reference evidence="1" key="1">
    <citation type="submission" date="2021-12" db="EMBL/GenBank/DDBJ databases">
        <authorList>
            <person name="Lee J.-H."/>
            <person name="Kim S.-B."/>
        </authorList>
    </citation>
    <scope>NUCLEOTIDE SEQUENCE</scope>
    <source>
        <strain evidence="1">NR30</strain>
    </source>
</reference>